<dbReference type="Proteomes" id="UP001163324">
    <property type="component" value="Chromosome 4"/>
</dbReference>
<dbReference type="EMBL" id="CM047943">
    <property type="protein sequence ID" value="KAI9900736.1"/>
    <property type="molecule type" value="Genomic_DNA"/>
</dbReference>
<proteinExistence type="predicted"/>
<keyword evidence="2" id="KW-1185">Reference proteome</keyword>
<evidence type="ECO:0000313" key="1">
    <source>
        <dbReference type="EMBL" id="KAI9900736.1"/>
    </source>
</evidence>
<name>A0ACC0V4P3_9HYPO</name>
<sequence>MESSQENPPPSTPAAPDDDASTPGPENAPSATAADTSNAVTTSAQPPGSQQPPNQLPPTQVAFSQGGQSHRNSIASTGPVSSWSASSDKQLGHNSVTSDLSDRVFPIRSVISVEPNHDRGADYLPSHSDSDSRGTPVHVLGHARNKHSLDLRRSNTQSHQRTSPSPMPSQGGRPRRSTLSPMSSIQADAARHGSIAPLQLDIATSDKDEEEENESGPLGVPQPGRGRGDTVRDSTSASREPSLGAPHVTARFTHMETEDGHSVITGRDGTLQRCEDEPIHTPGAVQGFGAMVALREERDGRFVARYVSENSEKLIGYSPKQLFRMSSFLDILTEEQQDNLLDHIDFIRDEDSDPSVNGPEVFSLSVRPPKQKSTKLWCAIHINPAHPDLIICEFELDDDQVNPLRPTDELTPDSPKDTLNANPTLEEIEESTEILSKPLRILRSARKRRGEQGAMQVFDIMSQVQEQLASAQSLDVFLKILVGIVKELTGFHRIMMYQFDSSFNGKVVTELVDASKTLDLYKGLHFPATDIPRQARELYKLNKVRLLYDRDLETARLVCRSKEDLETPLDMSHSYLRAMSPIHLKYLGNMAVRSSMSISVNAFNELWGLIACHSYGNQGMRVSFPIRKMCRLVGDTASRNIERLSYASRLQARKLINTAPTDKNPSGYIVASSDDLLRLFDADFGLLSIKGETKILGNMEQSQEALAMLEYLRVRKLTSVVASQDIREDFPDLRYPPGFQVIAGLLYVPLSVGGNDFIVFFRRGQIKEVKWAGNPYEKIVREGTAGYLEPRTSFQTWHETVIGKCREWNEEQVETSAVLCLVYGKFIEVWRQKEAAIQSSKLTRLLLANSAHEVRTPLNAIINYLEIAMEGSLDHETRENLARSHSASKSLIYVINDLLDLTKTEESQNLIKDETFELPLCITEATDAYYVDAKRKGIEYTVTLHPSLPRHVHGDGRRVRQAISNVTANAIAHTNEGHVTVEVFVSEVREQTAVVDFVFTDSGSGMSTSQLDALFRDLEQVSTEESEPRSSPKPEDGSQRSTRTLGLGLAVVARTVRTMDGQLRLKSDEGQGSRFVVSLPFHLPSAPPAEGEQDAVKGQAPQISQTSENVTSAPAGMNLVPEGEITLVDRGSAYNVNLGFDEREKTVGEGASGRRSRHSIESHQSQGSQNSAKSDADRLIDAIQTPFSLHDKEPEYPVPHHDSGRGGDAHPRPGFSMGGPSHISPSKGVSKSLPTSDRDLYGRADIKDTKTPVKAIKVPDEYQDMPKFPQVGADSGVLFEISDNNNQKPEKAATESVTSGATGTGTEGVGNENNNLQVLVAEDDPINMKILRKRLERLGHTVTHAVNGQDCASNFAENSSTYDVVLMDMQMPIVDGLTSTKMIRAHERSSDLKGHSTLASINRRIPIFAVSASLIEANKDQYTDAGFDGWVPKPIDFKRLNVLLTGIHDENIRHSCLHVPGEWERGGWFVDRGEESKKTTPKAEDGNKMPDMGNDAGGEM</sequence>
<evidence type="ECO:0000313" key="2">
    <source>
        <dbReference type="Proteomes" id="UP001163324"/>
    </source>
</evidence>
<comment type="caution">
    <text evidence="1">The sequence shown here is derived from an EMBL/GenBank/DDBJ whole genome shotgun (WGS) entry which is preliminary data.</text>
</comment>
<gene>
    <name evidence="1" type="ORF">N3K66_004998</name>
</gene>
<reference evidence="1" key="1">
    <citation type="submission" date="2022-10" db="EMBL/GenBank/DDBJ databases">
        <title>Complete Genome of Trichothecium roseum strain YXFP-22015, a Plant Pathogen Isolated from Citrus.</title>
        <authorList>
            <person name="Wang Y."/>
            <person name="Zhu L."/>
        </authorList>
    </citation>
    <scope>NUCLEOTIDE SEQUENCE</scope>
    <source>
        <strain evidence="1">YXFP-22015</strain>
    </source>
</reference>
<organism evidence="1 2">
    <name type="scientific">Trichothecium roseum</name>
    <dbReference type="NCBI Taxonomy" id="47278"/>
    <lineage>
        <taxon>Eukaryota</taxon>
        <taxon>Fungi</taxon>
        <taxon>Dikarya</taxon>
        <taxon>Ascomycota</taxon>
        <taxon>Pezizomycotina</taxon>
        <taxon>Sordariomycetes</taxon>
        <taxon>Hypocreomycetidae</taxon>
        <taxon>Hypocreales</taxon>
        <taxon>Hypocreales incertae sedis</taxon>
        <taxon>Trichothecium</taxon>
    </lineage>
</organism>
<accession>A0ACC0V4P3</accession>
<protein>
    <submittedName>
        <fullName evidence="1">Uncharacterized protein</fullName>
    </submittedName>
</protein>